<evidence type="ECO:0000313" key="7">
    <source>
        <dbReference type="Proteomes" id="UP000245048"/>
    </source>
</evidence>
<dbReference type="InterPro" id="IPR051043">
    <property type="entry name" value="Sulfatase_Mod_Factor_Kinase"/>
</dbReference>
<evidence type="ECO:0000256" key="2">
    <source>
        <dbReference type="ARBA" id="ARBA00023004"/>
    </source>
</evidence>
<dbReference type="SUPFAM" id="SSF56436">
    <property type="entry name" value="C-type lectin-like"/>
    <property type="match status" value="1"/>
</dbReference>
<evidence type="ECO:0000259" key="4">
    <source>
        <dbReference type="Pfam" id="PF03781"/>
    </source>
</evidence>
<feature type="domain" description="Sulfatase-modifying factor enzyme-like" evidence="4">
    <location>
        <begin position="348"/>
        <end position="417"/>
    </location>
</feature>
<dbReference type="InterPro" id="IPR017806">
    <property type="entry name" value="EgtB"/>
</dbReference>
<dbReference type="Proteomes" id="UP000245048">
    <property type="component" value="Unassembled WGS sequence"/>
</dbReference>
<dbReference type="Pfam" id="PF12867">
    <property type="entry name" value="DinB_2"/>
    <property type="match status" value="1"/>
</dbReference>
<dbReference type="AlphaFoldDB" id="A0A2U1V9R0"/>
<dbReference type="Pfam" id="PF03781">
    <property type="entry name" value="FGE-sulfatase"/>
    <property type="match status" value="2"/>
</dbReference>
<protein>
    <submittedName>
        <fullName evidence="6">Sulfatase maturase</fullName>
    </submittedName>
</protein>
<evidence type="ECO:0000256" key="1">
    <source>
        <dbReference type="ARBA" id="ARBA00023002"/>
    </source>
</evidence>
<feature type="domain" description="DinB-like" evidence="5">
    <location>
        <begin position="38"/>
        <end position="168"/>
    </location>
</feature>
<reference evidence="7" key="1">
    <citation type="submission" date="2017-10" db="EMBL/GenBank/DDBJ databases">
        <authorList>
            <person name="Toshchakov S.V."/>
            <person name="Goeva M.A."/>
        </authorList>
    </citation>
    <scope>NUCLEOTIDE SEQUENCE [LARGE SCALE GENOMIC DNA]</scope>
    <source>
        <strain evidence="7">JR1/69-1-13</strain>
    </source>
</reference>
<evidence type="ECO:0000259" key="5">
    <source>
        <dbReference type="Pfam" id="PF12867"/>
    </source>
</evidence>
<dbReference type="EMBL" id="PDOA01000001">
    <property type="protein sequence ID" value="PWC30661.1"/>
    <property type="molecule type" value="Genomic_DNA"/>
</dbReference>
<dbReference type="InterPro" id="IPR042095">
    <property type="entry name" value="SUMF_sf"/>
</dbReference>
<dbReference type="Gene3D" id="3.90.1580.10">
    <property type="entry name" value="paralog of FGE (formylglycine-generating enzyme)"/>
    <property type="match status" value="2"/>
</dbReference>
<organism evidence="6 7">
    <name type="scientific">Teichococcus aestuarii</name>
    <dbReference type="NCBI Taxonomy" id="568898"/>
    <lineage>
        <taxon>Bacteria</taxon>
        <taxon>Pseudomonadati</taxon>
        <taxon>Pseudomonadota</taxon>
        <taxon>Alphaproteobacteria</taxon>
        <taxon>Acetobacterales</taxon>
        <taxon>Roseomonadaceae</taxon>
        <taxon>Roseomonas</taxon>
    </lineage>
</organism>
<comment type="pathway">
    <text evidence="3">Amino-acid biosynthesis; ergothioneine biosynthesis.</text>
</comment>
<dbReference type="GO" id="GO:0052699">
    <property type="term" value="P:ergothioneine biosynthetic process"/>
    <property type="evidence" value="ECO:0007669"/>
    <property type="project" value="InterPro"/>
</dbReference>
<dbReference type="PANTHER" id="PTHR23150">
    <property type="entry name" value="SULFATASE MODIFYING FACTOR 1, 2"/>
    <property type="match status" value="1"/>
</dbReference>
<keyword evidence="2" id="KW-0408">Iron</keyword>
<sequence>MREGAHARLPSRPLPALAERIPVLSVAEKEDVVLAARWRRVRQHTDRLAAALSDEDQCIQSMPDASPAKWHRAHTTWFFEQFVLGPNLPGYTPFDERFSYLFNSYYEQVGPRHARPQRGLLTRPSASEVGEYRAHVDAAMERLLERGATAELADLVELGLQHEQQHQELLITDLLHAFSFNPLRPAMIPDWQEPAPPSRESAAMQPLEGGIVRIGALHSGFAFDNERPCHDALVPTGRIASQLVRNAEWCAFIADGGYRQPLLWMAEGWGAAQQGGWEAPLYWEKRGGQWCQMTPGGLRPLDPAAPVRHVSWYEADAFARWAGKRLPTEEEWEAAARRGLLEDAGRFVWEWTGSAYRPYPGFRPPPGAVGEYNGKFMINTMVLRGGSLATPPDHARLTYRNFFHPDRRWQFTGLRLAEEQ</sequence>
<dbReference type="InterPro" id="IPR005532">
    <property type="entry name" value="SUMF_dom"/>
</dbReference>
<accession>A0A2U1V9R0</accession>
<feature type="domain" description="Sulfatase-modifying factor enzyme-like" evidence="4">
    <location>
        <begin position="203"/>
        <end position="340"/>
    </location>
</feature>
<dbReference type="OrthoDB" id="9768004at2"/>
<name>A0A2U1V9R0_9PROT</name>
<proteinExistence type="predicted"/>
<dbReference type="InterPro" id="IPR016187">
    <property type="entry name" value="CTDL_fold"/>
</dbReference>
<comment type="caution">
    <text evidence="6">The sequence shown here is derived from an EMBL/GenBank/DDBJ whole genome shotgun (WGS) entry which is preliminary data.</text>
</comment>
<evidence type="ECO:0000313" key="6">
    <source>
        <dbReference type="EMBL" id="PWC30661.1"/>
    </source>
</evidence>
<dbReference type="InterPro" id="IPR024775">
    <property type="entry name" value="DinB-like"/>
</dbReference>
<evidence type="ECO:0000256" key="3">
    <source>
        <dbReference type="ARBA" id="ARBA00037882"/>
    </source>
</evidence>
<keyword evidence="1" id="KW-0560">Oxidoreductase</keyword>
<keyword evidence="7" id="KW-1185">Reference proteome</keyword>
<dbReference type="NCBIfam" id="TIGR03440">
    <property type="entry name" value="egtB_TIGR03440"/>
    <property type="match status" value="1"/>
</dbReference>
<dbReference type="PANTHER" id="PTHR23150:SF36">
    <property type="entry name" value="HERCYNINE OXYGENASE"/>
    <property type="match status" value="1"/>
</dbReference>
<gene>
    <name evidence="6" type="ORF">CR165_01785</name>
</gene>